<dbReference type="Proteomes" id="UP000002497">
    <property type="component" value="Unassembled WGS sequence"/>
</dbReference>
<keyword evidence="3" id="KW-1185">Reference proteome</keyword>
<accession>E9D953</accession>
<organism evidence="3">
    <name type="scientific">Coccidioides posadasii (strain RMSCC 757 / Silveira)</name>
    <name type="common">Valley fever fungus</name>
    <dbReference type="NCBI Taxonomy" id="443226"/>
    <lineage>
        <taxon>Eukaryota</taxon>
        <taxon>Fungi</taxon>
        <taxon>Dikarya</taxon>
        <taxon>Ascomycota</taxon>
        <taxon>Pezizomycotina</taxon>
        <taxon>Eurotiomycetes</taxon>
        <taxon>Eurotiomycetidae</taxon>
        <taxon>Onygenales</taxon>
        <taxon>Onygenaceae</taxon>
        <taxon>Coccidioides</taxon>
    </lineage>
</organism>
<dbReference type="AlphaFoldDB" id="E9D953"/>
<proteinExistence type="predicted"/>
<evidence type="ECO:0000313" key="2">
    <source>
        <dbReference type="EMBL" id="EFW17087.1"/>
    </source>
</evidence>
<dbReference type="HOGENOM" id="CLU_1981440_0_0_1"/>
<dbReference type="VEuPathDB" id="FungiDB:CPSG_06355"/>
<reference evidence="3" key="1">
    <citation type="journal article" date="2010" name="Genome Res.">
        <title>Population genomic sequencing of Coccidioides fungi reveals recent hybridization and transposon control.</title>
        <authorList>
            <person name="Neafsey D.E."/>
            <person name="Barker B.M."/>
            <person name="Sharpton T.J."/>
            <person name="Stajich J.E."/>
            <person name="Park D.J."/>
            <person name="Whiston E."/>
            <person name="Hung C.-Y."/>
            <person name="McMahan C."/>
            <person name="White J."/>
            <person name="Sykes S."/>
            <person name="Heiman D."/>
            <person name="Young S."/>
            <person name="Zeng Q."/>
            <person name="Abouelleil A."/>
            <person name="Aftuck L."/>
            <person name="Bessette D."/>
            <person name="Brown A."/>
            <person name="FitzGerald M."/>
            <person name="Lui A."/>
            <person name="Macdonald J.P."/>
            <person name="Priest M."/>
            <person name="Orbach M.J."/>
            <person name="Galgiani J.N."/>
            <person name="Kirkland T.N."/>
            <person name="Cole G.T."/>
            <person name="Birren B.W."/>
            <person name="Henn M.R."/>
            <person name="Taylor J.W."/>
            <person name="Rounsley S.D."/>
        </authorList>
    </citation>
    <scope>NUCLEOTIDE SEQUENCE [LARGE SCALE GENOMIC DNA]</scope>
    <source>
        <strain evidence="3">RMSCC 757 / Silveira</strain>
    </source>
</reference>
<name>E9D953_COCPS</name>
<reference evidence="3" key="2">
    <citation type="submission" date="2010-03" db="EMBL/GenBank/DDBJ databases">
        <title>The genome sequence of Coccidioides posadasii strain Silveira.</title>
        <authorList>
            <consortium name="The Broad Institute Genome Sequencing Center for Infectious Disease"/>
            <person name="Neafsey D."/>
            <person name="Orbach M."/>
            <person name="Henn M.R."/>
            <person name="Cole G.T."/>
            <person name="Galgiani J."/>
            <person name="Gardner M.J."/>
            <person name="Kirkland T.N."/>
            <person name="Taylor J.W."/>
            <person name="Young S.K."/>
            <person name="Zeng Q."/>
            <person name="Koehrsen M."/>
            <person name="Alvarado L."/>
            <person name="Berlin A."/>
            <person name="Borenstein D."/>
            <person name="Chapman S.B."/>
            <person name="Chen Z."/>
            <person name="Engels R."/>
            <person name="Freedman E."/>
            <person name="Gellesch M."/>
            <person name="Goldberg J."/>
            <person name="Griggs A."/>
            <person name="Gujja S."/>
            <person name="Heilman E."/>
            <person name="Heiman D."/>
            <person name="Howarth C."/>
            <person name="Jen D."/>
            <person name="Larson L."/>
            <person name="Mehta T."/>
            <person name="Neiman D."/>
            <person name="Park D."/>
            <person name="Pearson M."/>
            <person name="Richards J."/>
            <person name="Roberts A."/>
            <person name="Saif S."/>
            <person name="Shea T."/>
            <person name="Shenoy N."/>
            <person name="Sisk P."/>
            <person name="Stolte C."/>
            <person name="Sykes S."/>
            <person name="Walk T."/>
            <person name="White J."/>
            <person name="Yandava C."/>
            <person name="Haas B."/>
            <person name="Nusbaum C."/>
            <person name="Birren B."/>
        </authorList>
    </citation>
    <scope>NUCLEOTIDE SEQUENCE [LARGE SCALE GENOMIC DNA]</scope>
    <source>
        <strain evidence="3">RMSCC 757 / Silveira</strain>
    </source>
</reference>
<sequence>MSRPKPLFSSRLPVTLLRGGPRGIREKVIRRREQQEAQASGGNWLLRDPHLSERPRGIWSLESPSPFEVMPADVAADTRPSASGRFFPTVPRFFRDEAWRYDIGGHLNRRHNSCASGRSPRTRDGK</sequence>
<evidence type="ECO:0000313" key="3">
    <source>
        <dbReference type="Proteomes" id="UP000002497"/>
    </source>
</evidence>
<evidence type="ECO:0000256" key="1">
    <source>
        <dbReference type="SAM" id="MobiDB-lite"/>
    </source>
</evidence>
<feature type="region of interest" description="Disordered" evidence="1">
    <location>
        <begin position="107"/>
        <end position="126"/>
    </location>
</feature>
<protein>
    <submittedName>
        <fullName evidence="2">Predicted protein</fullName>
    </submittedName>
</protein>
<gene>
    <name evidence="2" type="ORF">CPSG_06355</name>
</gene>
<dbReference type="EMBL" id="GL636495">
    <property type="protein sequence ID" value="EFW17087.1"/>
    <property type="molecule type" value="Genomic_DNA"/>
</dbReference>